<dbReference type="Pfam" id="PF07690">
    <property type="entry name" value="MFS_1"/>
    <property type="match status" value="2"/>
</dbReference>
<feature type="transmembrane region" description="Helical" evidence="5">
    <location>
        <begin position="310"/>
        <end position="336"/>
    </location>
</feature>
<evidence type="ECO:0000256" key="3">
    <source>
        <dbReference type="ARBA" id="ARBA00022989"/>
    </source>
</evidence>
<dbReference type="InterPro" id="IPR011701">
    <property type="entry name" value="MFS"/>
</dbReference>
<evidence type="ECO:0000313" key="8">
    <source>
        <dbReference type="Proteomes" id="UP001596055"/>
    </source>
</evidence>
<name>A0ABW0RT37_9GAMM</name>
<dbReference type="PANTHER" id="PTHR23526:SF4">
    <property type="entry name" value="INTEGRAL MEMBRANE TRANSPORT PROTEIN"/>
    <property type="match status" value="1"/>
</dbReference>
<feature type="transmembrane region" description="Helical" evidence="5">
    <location>
        <begin position="147"/>
        <end position="168"/>
    </location>
</feature>
<feature type="domain" description="Major facilitator superfamily (MFS) profile" evidence="6">
    <location>
        <begin position="19"/>
        <end position="401"/>
    </location>
</feature>
<dbReference type="PROSITE" id="PS50850">
    <property type="entry name" value="MFS"/>
    <property type="match status" value="1"/>
</dbReference>
<accession>A0ABW0RT37</accession>
<dbReference type="PROSITE" id="PS00217">
    <property type="entry name" value="SUGAR_TRANSPORT_2"/>
    <property type="match status" value="1"/>
</dbReference>
<keyword evidence="2 5" id="KW-0812">Transmembrane</keyword>
<dbReference type="EMBL" id="JBHSNL010000006">
    <property type="protein sequence ID" value="MFC5546685.1"/>
    <property type="molecule type" value="Genomic_DNA"/>
</dbReference>
<feature type="transmembrane region" description="Helical" evidence="5">
    <location>
        <begin position="53"/>
        <end position="73"/>
    </location>
</feature>
<dbReference type="SUPFAM" id="SSF103473">
    <property type="entry name" value="MFS general substrate transporter"/>
    <property type="match status" value="1"/>
</dbReference>
<dbReference type="InterPro" id="IPR005829">
    <property type="entry name" value="Sugar_transporter_CS"/>
</dbReference>
<proteinExistence type="predicted"/>
<dbReference type="RefSeq" id="WP_248158959.1">
    <property type="nucleotide sequence ID" value="NZ_JAKZAJ010000004.1"/>
</dbReference>
<feature type="transmembrane region" description="Helical" evidence="5">
    <location>
        <begin position="225"/>
        <end position="247"/>
    </location>
</feature>
<feature type="transmembrane region" description="Helical" evidence="5">
    <location>
        <begin position="174"/>
        <end position="193"/>
    </location>
</feature>
<keyword evidence="3 5" id="KW-1133">Transmembrane helix</keyword>
<dbReference type="PANTHER" id="PTHR23526">
    <property type="entry name" value="INTEGRAL MEMBRANE TRANSPORT PROTEIN-RELATED"/>
    <property type="match status" value="1"/>
</dbReference>
<dbReference type="Gene3D" id="1.20.1250.20">
    <property type="entry name" value="MFS general substrate transporter like domains"/>
    <property type="match status" value="2"/>
</dbReference>
<reference evidence="8" key="1">
    <citation type="journal article" date="2019" name="Int. J. Syst. Evol. Microbiol.">
        <title>The Global Catalogue of Microorganisms (GCM) 10K type strain sequencing project: providing services to taxonomists for standard genome sequencing and annotation.</title>
        <authorList>
            <consortium name="The Broad Institute Genomics Platform"/>
            <consortium name="The Broad Institute Genome Sequencing Center for Infectious Disease"/>
            <person name="Wu L."/>
            <person name="Ma J."/>
        </authorList>
    </citation>
    <scope>NUCLEOTIDE SEQUENCE [LARGE SCALE GENOMIC DNA]</scope>
    <source>
        <strain evidence="8">CGMCC 4.1799</strain>
    </source>
</reference>
<evidence type="ECO:0000259" key="6">
    <source>
        <dbReference type="PROSITE" id="PS50850"/>
    </source>
</evidence>
<feature type="transmembrane region" description="Helical" evidence="5">
    <location>
        <begin position="279"/>
        <end position="304"/>
    </location>
</feature>
<dbReference type="InterPro" id="IPR052528">
    <property type="entry name" value="Sugar_transport-like"/>
</dbReference>
<comment type="caution">
    <text evidence="7">The sequence shown here is derived from an EMBL/GenBank/DDBJ whole genome shotgun (WGS) entry which is preliminary data.</text>
</comment>
<evidence type="ECO:0000256" key="4">
    <source>
        <dbReference type="ARBA" id="ARBA00023136"/>
    </source>
</evidence>
<evidence type="ECO:0000256" key="5">
    <source>
        <dbReference type="SAM" id="Phobius"/>
    </source>
</evidence>
<feature type="transmembrane region" description="Helical" evidence="5">
    <location>
        <begin position="115"/>
        <end position="135"/>
    </location>
</feature>
<feature type="transmembrane region" description="Helical" evidence="5">
    <location>
        <begin position="375"/>
        <end position="395"/>
    </location>
</feature>
<feature type="transmembrane region" description="Helical" evidence="5">
    <location>
        <begin position="85"/>
        <end position="103"/>
    </location>
</feature>
<keyword evidence="8" id="KW-1185">Reference proteome</keyword>
<evidence type="ECO:0000313" key="7">
    <source>
        <dbReference type="EMBL" id="MFC5546685.1"/>
    </source>
</evidence>
<gene>
    <name evidence="7" type="ORF">ACFPQA_16585</name>
</gene>
<feature type="transmembrane region" description="Helical" evidence="5">
    <location>
        <begin position="348"/>
        <end position="369"/>
    </location>
</feature>
<feature type="transmembrane region" description="Helical" evidence="5">
    <location>
        <begin position="253"/>
        <end position="272"/>
    </location>
</feature>
<evidence type="ECO:0000256" key="1">
    <source>
        <dbReference type="ARBA" id="ARBA00004141"/>
    </source>
</evidence>
<feature type="transmembrane region" description="Helical" evidence="5">
    <location>
        <begin position="20"/>
        <end position="41"/>
    </location>
</feature>
<dbReference type="InterPro" id="IPR020846">
    <property type="entry name" value="MFS_dom"/>
</dbReference>
<organism evidence="7 8">
    <name type="scientific">Marinobacter koreensis</name>
    <dbReference type="NCBI Taxonomy" id="335974"/>
    <lineage>
        <taxon>Bacteria</taxon>
        <taxon>Pseudomonadati</taxon>
        <taxon>Pseudomonadota</taxon>
        <taxon>Gammaproteobacteria</taxon>
        <taxon>Pseudomonadales</taxon>
        <taxon>Marinobacteraceae</taxon>
        <taxon>Marinobacter</taxon>
    </lineage>
</organism>
<evidence type="ECO:0000256" key="2">
    <source>
        <dbReference type="ARBA" id="ARBA00022692"/>
    </source>
</evidence>
<dbReference type="Proteomes" id="UP001596055">
    <property type="component" value="Unassembled WGS sequence"/>
</dbReference>
<keyword evidence="4 5" id="KW-0472">Membrane</keyword>
<dbReference type="InterPro" id="IPR036259">
    <property type="entry name" value="MFS_trans_sf"/>
</dbReference>
<sequence length="401" mass="41951">MKDSKSDAQQPAGEESARNFRLACVALTFVFVIYSMLQVTVPVYALSLGASPLMLGVVFSAPFLLPLLFAIPMGGLVTRWGGQRVMVLGGGILVAGILAMIWVPGYAGLLSGQLLFGLAQLQMVLAAQSVISGLASGERLERYFGWYATWLSGGQVVGPLIAGGLIHLTGETDLSFMTMVVFAMLATVSSRGLTGLARERLKVDRSVTGFRAQAALLGRNEGVQVSVGVTAAAMFAMSIHGSYLPVYLDHLEVSASVIGVLVSLRATAAMLIRPFMARVIALVGGRSVALVLSLGLLAGGLALLGFSEQAVMIGVFSVFVGVGSGISQPLSMVILAENVEPAQRSGALGMRLMANRAVNFLAPLLFGAILEFGGFGLAFPLTGAIVAVAGLVLLLHQRRRR</sequence>
<protein>
    <submittedName>
        <fullName evidence="7">MFS transporter</fullName>
    </submittedName>
</protein>
<comment type="subcellular location">
    <subcellularLocation>
        <location evidence="1">Membrane</location>
        <topology evidence="1">Multi-pass membrane protein</topology>
    </subcellularLocation>
</comment>